<evidence type="ECO:0000313" key="2">
    <source>
        <dbReference type="Proteomes" id="UP001595596"/>
    </source>
</evidence>
<proteinExistence type="predicted"/>
<organism evidence="1 2">
    <name type="scientific">Paracoccus simplex</name>
    <dbReference type="NCBI Taxonomy" id="2086346"/>
    <lineage>
        <taxon>Bacteria</taxon>
        <taxon>Pseudomonadati</taxon>
        <taxon>Pseudomonadota</taxon>
        <taxon>Alphaproteobacteria</taxon>
        <taxon>Rhodobacterales</taxon>
        <taxon>Paracoccaceae</taxon>
        <taxon>Paracoccus</taxon>
    </lineage>
</organism>
<reference evidence="2" key="1">
    <citation type="journal article" date="2019" name="Int. J. Syst. Evol. Microbiol.">
        <title>The Global Catalogue of Microorganisms (GCM) 10K type strain sequencing project: providing services to taxonomists for standard genome sequencing and annotation.</title>
        <authorList>
            <consortium name="The Broad Institute Genomics Platform"/>
            <consortium name="The Broad Institute Genome Sequencing Center for Infectious Disease"/>
            <person name="Wu L."/>
            <person name="Ma J."/>
        </authorList>
    </citation>
    <scope>NUCLEOTIDE SEQUENCE [LARGE SCALE GENOMIC DNA]</scope>
    <source>
        <strain evidence="2">VKM B-3226</strain>
    </source>
</reference>
<dbReference type="EMBL" id="JBHRXE010000016">
    <property type="protein sequence ID" value="MFC3569188.1"/>
    <property type="molecule type" value="Genomic_DNA"/>
</dbReference>
<dbReference type="RefSeq" id="WP_379028868.1">
    <property type="nucleotide sequence ID" value="NZ_JBHRXE010000016.1"/>
</dbReference>
<protein>
    <submittedName>
        <fullName evidence="1">Uncharacterized protein</fullName>
    </submittedName>
</protein>
<evidence type="ECO:0000313" key="1">
    <source>
        <dbReference type="EMBL" id="MFC3569188.1"/>
    </source>
</evidence>
<comment type="caution">
    <text evidence="1">The sequence shown here is derived from an EMBL/GenBank/DDBJ whole genome shotgun (WGS) entry which is preliminary data.</text>
</comment>
<sequence>MMHPETLRQYQLMRTDIPAGYRPACSAIVGPHHFHARISLHEVAIALTNHEASRPLVPGDDNGFSYPVTSRPPADRMVLTV</sequence>
<keyword evidence="2" id="KW-1185">Reference proteome</keyword>
<dbReference type="Proteomes" id="UP001595596">
    <property type="component" value="Unassembled WGS sequence"/>
</dbReference>
<gene>
    <name evidence="1" type="ORF">ACFOMP_06970</name>
</gene>
<feature type="non-terminal residue" evidence="1">
    <location>
        <position position="81"/>
    </location>
</feature>
<name>A0ABV7RWB1_9RHOB</name>
<accession>A0ABV7RWB1</accession>